<dbReference type="PANTHER" id="PTHR31600:SF2">
    <property type="entry name" value="GAMETE ENRICHED GENE 10 PROTEIN-RELATED"/>
    <property type="match status" value="1"/>
</dbReference>
<evidence type="ECO:0000256" key="1">
    <source>
        <dbReference type="SAM" id="Coils"/>
    </source>
</evidence>
<dbReference type="RefSeq" id="XP_004031400.1">
    <property type="nucleotide sequence ID" value="XM_004031352.1"/>
</dbReference>
<dbReference type="InParanoid" id="G0QX92"/>
<dbReference type="EMBL" id="GL984045">
    <property type="protein sequence ID" value="EGR30164.1"/>
    <property type="molecule type" value="Genomic_DNA"/>
</dbReference>
<feature type="transmembrane region" description="Helical" evidence="2">
    <location>
        <begin position="248"/>
        <end position="265"/>
    </location>
</feature>
<dbReference type="AlphaFoldDB" id="G0QX92"/>
<keyword evidence="1" id="KW-0175">Coiled coil</keyword>
<name>G0QX92_ICHMU</name>
<keyword evidence="2" id="KW-0812">Transmembrane</keyword>
<evidence type="ECO:0000313" key="4">
    <source>
        <dbReference type="Proteomes" id="UP000008983"/>
    </source>
</evidence>
<organism evidence="3 4">
    <name type="scientific">Ichthyophthirius multifiliis</name>
    <name type="common">White spot disease agent</name>
    <name type="synonym">Ich</name>
    <dbReference type="NCBI Taxonomy" id="5932"/>
    <lineage>
        <taxon>Eukaryota</taxon>
        <taxon>Sar</taxon>
        <taxon>Alveolata</taxon>
        <taxon>Ciliophora</taxon>
        <taxon>Intramacronucleata</taxon>
        <taxon>Oligohymenophorea</taxon>
        <taxon>Hymenostomatida</taxon>
        <taxon>Ophryoglenina</taxon>
        <taxon>Ichthyophthirius</taxon>
    </lineage>
</organism>
<dbReference type="OrthoDB" id="542352at2759"/>
<dbReference type="STRING" id="857967.G0QX92"/>
<feature type="transmembrane region" description="Helical" evidence="2">
    <location>
        <begin position="271"/>
        <end position="288"/>
    </location>
</feature>
<accession>G0QX92</accession>
<reference evidence="3 4" key="1">
    <citation type="submission" date="2011-07" db="EMBL/GenBank/DDBJ databases">
        <authorList>
            <person name="Coyne R."/>
            <person name="Brami D."/>
            <person name="Johnson J."/>
            <person name="Hostetler J."/>
            <person name="Hannick L."/>
            <person name="Clark T."/>
            <person name="Cassidy-Hanley D."/>
            <person name="Inman J."/>
        </authorList>
    </citation>
    <scope>NUCLEOTIDE SEQUENCE [LARGE SCALE GENOMIC DNA]</scope>
    <source>
        <strain evidence="3 4">G5</strain>
    </source>
</reference>
<keyword evidence="2" id="KW-0472">Membrane</keyword>
<feature type="transmembrane region" description="Helical" evidence="2">
    <location>
        <begin position="56"/>
        <end position="78"/>
    </location>
</feature>
<keyword evidence="4" id="KW-1185">Reference proteome</keyword>
<gene>
    <name evidence="3" type="ORF">IMG5_139670</name>
</gene>
<dbReference type="Proteomes" id="UP000008983">
    <property type="component" value="Unassembled WGS sequence"/>
</dbReference>
<keyword evidence="2" id="KW-1133">Transmembrane helix</keyword>
<evidence type="ECO:0000313" key="3">
    <source>
        <dbReference type="EMBL" id="EGR30164.1"/>
    </source>
</evidence>
<feature type="transmembrane region" description="Helical" evidence="2">
    <location>
        <begin position="210"/>
        <end position="227"/>
    </location>
</feature>
<feature type="coiled-coil region" evidence="1">
    <location>
        <begin position="352"/>
        <end position="383"/>
    </location>
</feature>
<sequence length="487" mass="57497">MLFYQTGADYLQMHSFPFNDKIKHIWKATSFLEVVFAFFGLFDLKNYMPRINFDLYIVNVYSLNFLILLIIIDILYVSYSFSQNKFGITWPLKILSSVASLFVTVLFLPITEQLISVVECEANDQGIQVLSYFNDVQCWKGWMLVHQIISILFMLIFVIISSIVSLTYFEPKMTSANRTSRQDSKGEVVFIINKVVCQFIFSFVPEGNDWLLVILLFVLSFSLHWVYNMEDPYYDKEVGKFYKIVTTYYLWTNFMLLISQVLFSTSFNGGLIIWVLGLPFISFIMLTSKKSRIDTLIRSQMKFKNGEQVQGHLRYVLSLIQDQKTDKNAYMLLIGYVEKHKEICQEEDCPLKSKKQKKIKQTEDEMEETIKNLIKELDRIYINGLKKFPTCTKLRISYAFFLLERMKKVTIQQKTKTQKIQKRENNHYNNLNQVKVQNLHLTNNLLYIDSKQQQLQIPIKYQKMMMEEMILLKESNSNPIYNNVKNQ</sequence>
<dbReference type="PANTHER" id="PTHR31600">
    <property type="entry name" value="TINY MACROCYSTS PROTEIN B-RELATED"/>
    <property type="match status" value="1"/>
</dbReference>
<protein>
    <submittedName>
        <fullName evidence="3">PAS domain S-box family protein</fullName>
    </submittedName>
</protein>
<proteinExistence type="predicted"/>
<dbReference type="InterPro" id="IPR052994">
    <property type="entry name" value="Tiny_macrocysts_regulators"/>
</dbReference>
<feature type="transmembrane region" description="Helical" evidence="2">
    <location>
        <begin position="25"/>
        <end position="44"/>
    </location>
</feature>
<evidence type="ECO:0000256" key="2">
    <source>
        <dbReference type="SAM" id="Phobius"/>
    </source>
</evidence>
<dbReference type="GeneID" id="14906280"/>
<feature type="transmembrane region" description="Helical" evidence="2">
    <location>
        <begin position="144"/>
        <end position="168"/>
    </location>
</feature>
<feature type="transmembrane region" description="Helical" evidence="2">
    <location>
        <begin position="90"/>
        <end position="110"/>
    </location>
</feature>
<dbReference type="eggNOG" id="ENOG502SKIS">
    <property type="taxonomic scope" value="Eukaryota"/>
</dbReference>